<accession>A0A2T9YUT1</accession>
<name>A0A2T9YUT1_9FUNG</name>
<evidence type="ECO:0000313" key="13">
    <source>
        <dbReference type="Proteomes" id="UP000245383"/>
    </source>
</evidence>
<evidence type="ECO:0000256" key="9">
    <source>
        <dbReference type="ARBA" id="ARBA00023274"/>
    </source>
</evidence>
<dbReference type="Proteomes" id="UP000245383">
    <property type="component" value="Unassembled WGS sequence"/>
</dbReference>
<keyword evidence="13" id="KW-1185">Reference proteome</keyword>
<dbReference type="NCBIfam" id="NF011118">
    <property type="entry name" value="PRK14548.1"/>
    <property type="match status" value="1"/>
</dbReference>
<evidence type="ECO:0000313" key="12">
    <source>
        <dbReference type="EMBL" id="PVU96103.1"/>
    </source>
</evidence>
<dbReference type="PROSITE" id="PS00050">
    <property type="entry name" value="RIBOSOMAL_L23"/>
    <property type="match status" value="1"/>
</dbReference>
<sequence>MSTLSSPDLEFKFINETESSIKYANITFSENKLLKSIKNRKLNDIDDLPLWYLLHAKLILLDGYLRSPFVATKRYAQLNGFTNSFFTSPFMFVTRTFENVKRKGIFPFISSNFYLNKSMFFEFLNLLVKIPVDFSAKSRGYTIFSILFNLVTNVVTYYIGYQNKRIGLTSLYLLGNYNSFETNFQYFNNKNTVYSIRGVLTHLRTSSIIFSYARDTIMDFAVGFIYTKFTKPLLSGKLKFFLKNKIKTNNKSTFPSSMSSDDSEEDDYESRRLVKNFLAELLSGNLANMIASWIFYPLEVILIKQLYLESTNATSSYTDSWEDLKTLIQSGKIFDLYTTLPFSIQKTKTPFQYLLAVKYKERLNFQMAPVNKNNVVSKAQNARKAALKGIQGQKTKKVRTNTTFRKPRTLRLARNPKYARVSVPRMASLDEFSVIKKHLVTETTMKKVEELNTLVFLCDVRANKFHIRDAVKRLYDVNAVKINTLVRPDGYKKAYVRLSPDIDARDFADKIGFV</sequence>
<dbReference type="InterPro" id="IPR012678">
    <property type="entry name" value="Ribosomal_uL23/eL15/eS24_sf"/>
</dbReference>
<evidence type="ECO:0000256" key="2">
    <source>
        <dbReference type="ARBA" id="ARBA00006700"/>
    </source>
</evidence>
<dbReference type="Pfam" id="PF03939">
    <property type="entry name" value="Ribosomal_L23eN"/>
    <property type="match status" value="1"/>
</dbReference>
<proteinExistence type="inferred from homology"/>
<reference evidence="12 13" key="1">
    <citation type="journal article" date="2018" name="MBio">
        <title>Comparative Genomics Reveals the Core Gene Toolbox for the Fungus-Insect Symbiosis.</title>
        <authorList>
            <person name="Wang Y."/>
            <person name="Stata M."/>
            <person name="Wang W."/>
            <person name="Stajich J.E."/>
            <person name="White M.M."/>
            <person name="Moncalvo J.M."/>
        </authorList>
    </citation>
    <scope>NUCLEOTIDE SEQUENCE [LARGE SCALE GENOMIC DNA]</scope>
    <source>
        <strain evidence="12 13">SWE-8-4</strain>
    </source>
</reference>
<gene>
    <name evidence="12" type="ORF">BB561_001381</name>
</gene>
<keyword evidence="5" id="KW-0694">RNA-binding</keyword>
<evidence type="ECO:0000256" key="3">
    <source>
        <dbReference type="ARBA" id="ARBA00022692"/>
    </source>
</evidence>
<dbReference type="Pfam" id="PF00276">
    <property type="entry name" value="Ribosomal_L23"/>
    <property type="match status" value="1"/>
</dbReference>
<evidence type="ECO:0000256" key="10">
    <source>
        <dbReference type="RuleBase" id="RU003934"/>
    </source>
</evidence>
<keyword evidence="4" id="KW-0699">rRNA-binding</keyword>
<keyword evidence="8" id="KW-0472">Membrane</keyword>
<dbReference type="AlphaFoldDB" id="A0A2T9YUT1"/>
<keyword evidence="3" id="KW-0812">Transmembrane</keyword>
<evidence type="ECO:0000256" key="1">
    <source>
        <dbReference type="ARBA" id="ARBA00004370"/>
    </source>
</evidence>
<dbReference type="InterPro" id="IPR013025">
    <property type="entry name" value="Ribosomal_uL23-like"/>
</dbReference>
<dbReference type="OrthoDB" id="1267328at2759"/>
<comment type="similarity">
    <text evidence="2 10">Belongs to the universal ribosomal protein uL23 family.</text>
</comment>
<keyword evidence="7" id="KW-1133">Transmembrane helix</keyword>
<evidence type="ECO:0000256" key="8">
    <source>
        <dbReference type="ARBA" id="ARBA00023136"/>
    </source>
</evidence>
<dbReference type="FunFam" id="3.30.70.330:FF:000035">
    <property type="entry name" value="60S ribosomal protein L23a"/>
    <property type="match status" value="1"/>
</dbReference>
<feature type="domain" description="Large ribosomal subunit protein uL23 N-terminal" evidence="11">
    <location>
        <begin position="377"/>
        <end position="425"/>
    </location>
</feature>
<dbReference type="InterPro" id="IPR005633">
    <property type="entry name" value="Ribosomal_uL23_N"/>
</dbReference>
<dbReference type="EMBL" id="MBFR01000040">
    <property type="protein sequence ID" value="PVU96103.1"/>
    <property type="molecule type" value="Genomic_DNA"/>
</dbReference>
<evidence type="ECO:0000256" key="7">
    <source>
        <dbReference type="ARBA" id="ARBA00022989"/>
    </source>
</evidence>
<evidence type="ECO:0000259" key="11">
    <source>
        <dbReference type="Pfam" id="PF03939"/>
    </source>
</evidence>
<dbReference type="PANTHER" id="PTHR11620">
    <property type="entry name" value="60S RIBOSOMAL PROTEIN L23A"/>
    <property type="match status" value="1"/>
</dbReference>
<dbReference type="GO" id="GO:0019843">
    <property type="term" value="F:rRNA binding"/>
    <property type="evidence" value="ECO:0007669"/>
    <property type="project" value="UniProtKB-KW"/>
</dbReference>
<evidence type="ECO:0000256" key="4">
    <source>
        <dbReference type="ARBA" id="ARBA00022730"/>
    </source>
</evidence>
<dbReference type="STRING" id="133385.A0A2T9YUT1"/>
<dbReference type="HAMAP" id="MF_01369_A">
    <property type="entry name" value="Ribosomal_uL23_A"/>
    <property type="match status" value="1"/>
</dbReference>
<dbReference type="GO" id="GO:0016020">
    <property type="term" value="C:membrane"/>
    <property type="evidence" value="ECO:0007669"/>
    <property type="project" value="UniProtKB-SubCell"/>
</dbReference>
<dbReference type="InterPro" id="IPR001014">
    <property type="entry name" value="Ribosomal_uL23_CS"/>
</dbReference>
<protein>
    <recommendedName>
        <fullName evidence="11">Large ribosomal subunit protein uL23 N-terminal domain-containing protein</fullName>
    </recommendedName>
</protein>
<dbReference type="GO" id="GO:0003735">
    <property type="term" value="F:structural constituent of ribosome"/>
    <property type="evidence" value="ECO:0007669"/>
    <property type="project" value="InterPro"/>
</dbReference>
<comment type="caution">
    <text evidence="12">The sequence shown here is derived from an EMBL/GenBank/DDBJ whole genome shotgun (WGS) entry which is preliminary data.</text>
</comment>
<dbReference type="Gene3D" id="1.50.40.10">
    <property type="entry name" value="Mitochondrial carrier domain"/>
    <property type="match status" value="1"/>
</dbReference>
<organism evidence="12 13">
    <name type="scientific">Smittium simulii</name>
    <dbReference type="NCBI Taxonomy" id="133385"/>
    <lineage>
        <taxon>Eukaryota</taxon>
        <taxon>Fungi</taxon>
        <taxon>Fungi incertae sedis</taxon>
        <taxon>Zoopagomycota</taxon>
        <taxon>Kickxellomycotina</taxon>
        <taxon>Harpellomycetes</taxon>
        <taxon>Harpellales</taxon>
        <taxon>Legeriomycetaceae</taxon>
        <taxon>Smittium</taxon>
    </lineage>
</organism>
<comment type="subcellular location">
    <subcellularLocation>
        <location evidence="1">Membrane</location>
    </subcellularLocation>
</comment>
<evidence type="ECO:0000256" key="6">
    <source>
        <dbReference type="ARBA" id="ARBA00022980"/>
    </source>
</evidence>
<dbReference type="SUPFAM" id="SSF103506">
    <property type="entry name" value="Mitochondrial carrier"/>
    <property type="match status" value="1"/>
</dbReference>
<dbReference type="GO" id="GO:1990904">
    <property type="term" value="C:ribonucleoprotein complex"/>
    <property type="evidence" value="ECO:0007669"/>
    <property type="project" value="UniProtKB-KW"/>
</dbReference>
<dbReference type="InterPro" id="IPR012677">
    <property type="entry name" value="Nucleotide-bd_a/b_plait_sf"/>
</dbReference>
<dbReference type="GO" id="GO:0006412">
    <property type="term" value="P:translation"/>
    <property type="evidence" value="ECO:0007669"/>
    <property type="project" value="InterPro"/>
</dbReference>
<evidence type="ECO:0000256" key="5">
    <source>
        <dbReference type="ARBA" id="ARBA00022884"/>
    </source>
</evidence>
<dbReference type="Gene3D" id="3.30.70.330">
    <property type="match status" value="1"/>
</dbReference>
<dbReference type="GO" id="GO:0005840">
    <property type="term" value="C:ribosome"/>
    <property type="evidence" value="ECO:0007669"/>
    <property type="project" value="UniProtKB-KW"/>
</dbReference>
<dbReference type="InterPro" id="IPR023395">
    <property type="entry name" value="MCP_dom_sf"/>
</dbReference>
<keyword evidence="9 10" id="KW-0687">Ribonucleoprotein</keyword>
<keyword evidence="6 10" id="KW-0689">Ribosomal protein</keyword>
<dbReference type="SUPFAM" id="SSF54189">
    <property type="entry name" value="Ribosomal proteins S24e, L23 and L15e"/>
    <property type="match status" value="1"/>
</dbReference>